<keyword evidence="1" id="KW-1133">Transmembrane helix</keyword>
<gene>
    <name evidence="3" type="ORF">RirG_062260</name>
</gene>
<feature type="transmembrane region" description="Helical" evidence="1">
    <location>
        <begin position="455"/>
        <end position="476"/>
    </location>
</feature>
<dbReference type="HOGENOM" id="CLU_572575_0_0_1"/>
<dbReference type="InterPro" id="IPR036871">
    <property type="entry name" value="PX_dom_sf"/>
</dbReference>
<dbReference type="InterPro" id="IPR001683">
    <property type="entry name" value="PX_dom"/>
</dbReference>
<dbReference type="SUPFAM" id="SSF64268">
    <property type="entry name" value="PX domain"/>
    <property type="match status" value="1"/>
</dbReference>
<keyword evidence="4" id="KW-1185">Reference proteome</keyword>
<dbReference type="PANTHER" id="PTHR10555">
    <property type="entry name" value="SORTING NEXIN"/>
    <property type="match status" value="1"/>
</dbReference>
<dbReference type="Proteomes" id="UP000022910">
    <property type="component" value="Unassembled WGS sequence"/>
</dbReference>
<evidence type="ECO:0000259" key="2">
    <source>
        <dbReference type="PROSITE" id="PS50195"/>
    </source>
</evidence>
<dbReference type="SMR" id="A0A015K0S1"/>
<protein>
    <submittedName>
        <fullName evidence="3">Mvp1p</fullName>
    </submittedName>
</protein>
<evidence type="ECO:0000313" key="4">
    <source>
        <dbReference type="Proteomes" id="UP000022910"/>
    </source>
</evidence>
<sequence length="477" mass="54181">MDLQSQVQDLLDLSGHVTLLLQKQSDTLIRKKTLAKSDCEEDLNDLSYDIALASKSLQVLEVRREIRAVIGELTEIKEKIENYGDNLSSNWFDYVQDTMESLHLLLKKGIEIASTENPALEQKSNSYEHYKEPPSSENIVYRNRIHREIPQTLQPPHCNNSKDRSISIIVHSDHDLEDLSETIHDSCTETNTIRGRTMDSENASAAHLFVANLGLKKSPSKSSTTTFISSDQICTNTTNTARVPFWSTEATKESDLSAAKHLSQLIIHENDELDDEFVDAVESQESNFGDIRIKELSSFTHNYNILKRTSSIYSLPTTLNTIEDDSYSHMSDYDDNFSDTSFAPSDSLPPSSPQPFQISLDRCSRSSNLVENVTVSNPIRIGTGIGSYVVYTCTIKCPDEFVVRKRYSDFVKLRAQLIKAQPKYRKLIPNLPPKKIVGKFVPEFIEKRRKDMEYFLTYVLLHPVLGTTGVVKWWLID</sequence>
<proteinExistence type="predicted"/>
<organism evidence="3 4">
    <name type="scientific">Rhizophagus irregularis (strain DAOM 197198w)</name>
    <name type="common">Glomus intraradices</name>
    <dbReference type="NCBI Taxonomy" id="1432141"/>
    <lineage>
        <taxon>Eukaryota</taxon>
        <taxon>Fungi</taxon>
        <taxon>Fungi incertae sedis</taxon>
        <taxon>Mucoromycota</taxon>
        <taxon>Glomeromycotina</taxon>
        <taxon>Glomeromycetes</taxon>
        <taxon>Glomerales</taxon>
        <taxon>Glomeraceae</taxon>
        <taxon>Rhizophagus</taxon>
    </lineage>
</organism>
<dbReference type="PROSITE" id="PS50195">
    <property type="entry name" value="PX"/>
    <property type="match status" value="1"/>
</dbReference>
<dbReference type="GO" id="GO:0005768">
    <property type="term" value="C:endosome"/>
    <property type="evidence" value="ECO:0007669"/>
    <property type="project" value="TreeGrafter"/>
</dbReference>
<dbReference type="OrthoDB" id="10254720at2759"/>
<dbReference type="PANTHER" id="PTHR10555:SF170">
    <property type="entry name" value="FI18122P1"/>
    <property type="match status" value="1"/>
</dbReference>
<name>A0A015K0S1_RHIIW</name>
<evidence type="ECO:0000313" key="3">
    <source>
        <dbReference type="EMBL" id="EXX73215.1"/>
    </source>
</evidence>
<dbReference type="Pfam" id="PF00787">
    <property type="entry name" value="PX"/>
    <property type="match status" value="1"/>
</dbReference>
<keyword evidence="1" id="KW-0812">Transmembrane</keyword>
<accession>A0A015K0S1</accession>
<dbReference type="STRING" id="1432141.A0A015K0S1"/>
<feature type="domain" description="PX" evidence="2">
    <location>
        <begin position="369"/>
        <end position="477"/>
    </location>
</feature>
<evidence type="ECO:0000256" key="1">
    <source>
        <dbReference type="SAM" id="Phobius"/>
    </source>
</evidence>
<dbReference type="AlphaFoldDB" id="A0A015K0S1"/>
<reference evidence="3 4" key="1">
    <citation type="submission" date="2014-02" db="EMBL/GenBank/DDBJ databases">
        <title>Single nucleus genome sequencing reveals high similarity among nuclei of an endomycorrhizal fungus.</title>
        <authorList>
            <person name="Lin K."/>
            <person name="Geurts R."/>
            <person name="Zhang Z."/>
            <person name="Limpens E."/>
            <person name="Saunders D.G."/>
            <person name="Mu D."/>
            <person name="Pang E."/>
            <person name="Cao H."/>
            <person name="Cha H."/>
            <person name="Lin T."/>
            <person name="Zhou Q."/>
            <person name="Shang Y."/>
            <person name="Li Y."/>
            <person name="Ivanov S."/>
            <person name="Sharma T."/>
            <person name="Velzen R.V."/>
            <person name="Ruijter N.D."/>
            <person name="Aanen D.K."/>
            <person name="Win J."/>
            <person name="Kamoun S."/>
            <person name="Bisseling T."/>
            <person name="Huang S."/>
        </authorList>
    </citation>
    <scope>NUCLEOTIDE SEQUENCE [LARGE SCALE GENOMIC DNA]</scope>
    <source>
        <strain evidence="4">DAOM197198w</strain>
    </source>
</reference>
<comment type="caution">
    <text evidence="3">The sequence shown here is derived from an EMBL/GenBank/DDBJ whole genome shotgun (WGS) entry which is preliminary data.</text>
</comment>
<dbReference type="SMART" id="SM00312">
    <property type="entry name" value="PX"/>
    <property type="match status" value="1"/>
</dbReference>
<dbReference type="GO" id="GO:0035091">
    <property type="term" value="F:phosphatidylinositol binding"/>
    <property type="evidence" value="ECO:0007669"/>
    <property type="project" value="InterPro"/>
</dbReference>
<keyword evidence="1" id="KW-0472">Membrane</keyword>
<dbReference type="EMBL" id="JEMT01014807">
    <property type="protein sequence ID" value="EXX73215.1"/>
    <property type="molecule type" value="Genomic_DNA"/>
</dbReference>
<dbReference type="Gene3D" id="3.30.1520.10">
    <property type="entry name" value="Phox-like domain"/>
    <property type="match status" value="1"/>
</dbReference>